<sequence length="472" mass="51101">MHAERTEFLDRLEAAIGAKNLMRHDQDLSGYEKGARYGHGRALAVARPASTEEVSAVLRACFAHDVPVVPQGANTGLTGASTPDEGGQMLVLSLERLKAPIEIDPINRSVLVGAGVSLSQLNQALASHGLFFPIDLGADPTVGGMIATNTGGSRLIRYGDVRRNLLGVEVVLPDAEGTVIDDLKALRKNNLGLDLKQLFTGTGGQYGIVTRAILELHPSPKDRAVALVVPRDEAAMDEILLHLEHHAGPWLTAFESLSRATVEVVLKHRPALPNPFAQFDNPPDDCLLVEFSAADSESLGSSLEDFLAEQIMALYADDGSGAVANAVFNRPEEIWGLRHSISEAVAQEGRIIAHDISCPRSSLGEFRRRAKALLAEKYPYLKIYDFGHRGDGGEHFNLIWPHGAQPYCPEIAEEIRTDIYKIVMEGLNGSFSAEHGVGPINRHYCEKYLPAATLAAQTALKAHFDPKGLLGR</sequence>
<protein>
    <submittedName>
        <fullName evidence="4">FAD/FMN-containing dehydrogenase</fullName>
    </submittedName>
</protein>
<dbReference type="Pfam" id="PF01565">
    <property type="entry name" value="FAD_binding_4"/>
    <property type="match status" value="1"/>
</dbReference>
<dbReference type="InterPro" id="IPR016167">
    <property type="entry name" value="FAD-bd_PCMH_sub1"/>
</dbReference>
<evidence type="ECO:0000259" key="3">
    <source>
        <dbReference type="PROSITE" id="PS51387"/>
    </source>
</evidence>
<dbReference type="RefSeq" id="WP_115936555.1">
    <property type="nucleotide sequence ID" value="NZ_QRDW01000004.1"/>
</dbReference>
<dbReference type="Gene3D" id="3.30.70.2190">
    <property type="match status" value="1"/>
</dbReference>
<keyword evidence="1" id="KW-0285">Flavoprotein</keyword>
<keyword evidence="5" id="KW-1185">Reference proteome</keyword>
<keyword evidence="2" id="KW-0274">FAD</keyword>
<dbReference type="InterPro" id="IPR051264">
    <property type="entry name" value="FAD-oxidored/transferase_4"/>
</dbReference>
<dbReference type="SUPFAM" id="SSF56176">
    <property type="entry name" value="FAD-binding/transporter-associated domain-like"/>
    <property type="match status" value="1"/>
</dbReference>
<dbReference type="InterPro" id="IPR036318">
    <property type="entry name" value="FAD-bd_PCMH-like_sf"/>
</dbReference>
<comment type="caution">
    <text evidence="4">The sequence shown here is derived from an EMBL/GenBank/DDBJ whole genome shotgun (WGS) entry which is preliminary data.</text>
</comment>
<dbReference type="PROSITE" id="PS51387">
    <property type="entry name" value="FAD_PCMH"/>
    <property type="match status" value="1"/>
</dbReference>
<dbReference type="EMBL" id="QRDW01000004">
    <property type="protein sequence ID" value="RED50750.1"/>
    <property type="molecule type" value="Genomic_DNA"/>
</dbReference>
<dbReference type="Proteomes" id="UP000256845">
    <property type="component" value="Unassembled WGS sequence"/>
</dbReference>
<organism evidence="4 5">
    <name type="scientific">Aestuariispira insulae</name>
    <dbReference type="NCBI Taxonomy" id="1461337"/>
    <lineage>
        <taxon>Bacteria</taxon>
        <taxon>Pseudomonadati</taxon>
        <taxon>Pseudomonadota</taxon>
        <taxon>Alphaproteobacteria</taxon>
        <taxon>Rhodospirillales</taxon>
        <taxon>Kiloniellaceae</taxon>
        <taxon>Aestuariispira</taxon>
    </lineage>
</organism>
<evidence type="ECO:0000313" key="4">
    <source>
        <dbReference type="EMBL" id="RED50750.1"/>
    </source>
</evidence>
<proteinExistence type="predicted"/>
<dbReference type="Gene3D" id="3.30.70.2740">
    <property type="match status" value="1"/>
</dbReference>
<dbReference type="GO" id="GO:0022904">
    <property type="term" value="P:respiratory electron transport chain"/>
    <property type="evidence" value="ECO:0007669"/>
    <property type="project" value="TreeGrafter"/>
</dbReference>
<evidence type="ECO:0000313" key="5">
    <source>
        <dbReference type="Proteomes" id="UP000256845"/>
    </source>
</evidence>
<dbReference type="GO" id="GO:0003824">
    <property type="term" value="F:catalytic activity"/>
    <property type="evidence" value="ECO:0007669"/>
    <property type="project" value="InterPro"/>
</dbReference>
<reference evidence="4 5" key="1">
    <citation type="submission" date="2018-07" db="EMBL/GenBank/DDBJ databases">
        <title>Genomic Encyclopedia of Type Strains, Phase III (KMG-III): the genomes of soil and plant-associated and newly described type strains.</title>
        <authorList>
            <person name="Whitman W."/>
        </authorList>
    </citation>
    <scope>NUCLEOTIDE SEQUENCE [LARGE SCALE GENOMIC DNA]</scope>
    <source>
        <strain evidence="4 5">CECT 8488</strain>
    </source>
</reference>
<dbReference type="AlphaFoldDB" id="A0A3D9HMM2"/>
<dbReference type="InterPro" id="IPR004113">
    <property type="entry name" value="FAD-bd_oxidored_4_C"/>
</dbReference>
<dbReference type="InterPro" id="IPR006094">
    <property type="entry name" value="Oxid_FAD_bind_N"/>
</dbReference>
<dbReference type="InterPro" id="IPR016166">
    <property type="entry name" value="FAD-bd_PCMH"/>
</dbReference>
<dbReference type="Gene3D" id="3.30.43.10">
    <property type="entry name" value="Uridine Diphospho-n-acetylenolpyruvylglucosamine Reductase, domain 2"/>
    <property type="match status" value="1"/>
</dbReference>
<dbReference type="OrthoDB" id="9772552at2"/>
<dbReference type="SUPFAM" id="SSF55103">
    <property type="entry name" value="FAD-linked oxidases, C-terminal domain"/>
    <property type="match status" value="1"/>
</dbReference>
<accession>A0A3D9HMM2</accession>
<dbReference type="Pfam" id="PF02913">
    <property type="entry name" value="FAD-oxidase_C"/>
    <property type="match status" value="1"/>
</dbReference>
<dbReference type="Gene3D" id="3.30.465.10">
    <property type="match status" value="1"/>
</dbReference>
<dbReference type="PANTHER" id="PTHR43716">
    <property type="entry name" value="D-2-HYDROXYGLUTARATE DEHYDROGENASE, MITOCHONDRIAL"/>
    <property type="match status" value="1"/>
</dbReference>
<dbReference type="GO" id="GO:0071949">
    <property type="term" value="F:FAD binding"/>
    <property type="evidence" value="ECO:0007669"/>
    <property type="project" value="InterPro"/>
</dbReference>
<feature type="domain" description="FAD-binding PCMH-type" evidence="3">
    <location>
        <begin position="37"/>
        <end position="219"/>
    </location>
</feature>
<dbReference type="PANTHER" id="PTHR43716:SF2">
    <property type="entry name" value="BLL6224 PROTEIN"/>
    <property type="match status" value="1"/>
</dbReference>
<dbReference type="InterPro" id="IPR016169">
    <property type="entry name" value="FAD-bd_PCMH_sub2"/>
</dbReference>
<name>A0A3D9HMM2_9PROT</name>
<evidence type="ECO:0000256" key="1">
    <source>
        <dbReference type="ARBA" id="ARBA00022630"/>
    </source>
</evidence>
<dbReference type="InterPro" id="IPR016164">
    <property type="entry name" value="FAD-linked_Oxase-like_C"/>
</dbReference>
<gene>
    <name evidence="4" type="ORF">DFP90_10421</name>
</gene>
<evidence type="ECO:0000256" key="2">
    <source>
        <dbReference type="ARBA" id="ARBA00022827"/>
    </source>
</evidence>